<dbReference type="PANTHER" id="PTHR44103:SF1">
    <property type="entry name" value="PROPROTEIN CONVERTASE P"/>
    <property type="match status" value="1"/>
</dbReference>
<evidence type="ECO:0008006" key="4">
    <source>
        <dbReference type="Google" id="ProtNLM"/>
    </source>
</evidence>
<dbReference type="EMBL" id="CP012752">
    <property type="protein sequence ID" value="ALG05675.1"/>
    <property type="molecule type" value="Genomic_DNA"/>
</dbReference>
<dbReference type="KEGG" id="kphy:AOZ06_00890"/>
<gene>
    <name evidence="2" type="ORF">AOZ06_00890</name>
</gene>
<reference evidence="2 3" key="1">
    <citation type="submission" date="2015-07" db="EMBL/GenBank/DDBJ databases">
        <title>Genome sequencing of Kibdelosporangium phytohabitans.</title>
        <authorList>
            <person name="Qin S."/>
            <person name="Xing K."/>
        </authorList>
    </citation>
    <scope>NUCLEOTIDE SEQUENCE [LARGE SCALE GENOMIC DNA]</scope>
    <source>
        <strain evidence="2 3">KLBMP1111</strain>
    </source>
</reference>
<evidence type="ECO:0000256" key="1">
    <source>
        <dbReference type="SAM" id="MobiDB-lite"/>
    </source>
</evidence>
<dbReference type="PANTHER" id="PTHR44103">
    <property type="entry name" value="PROPROTEIN CONVERTASE P"/>
    <property type="match status" value="1"/>
</dbReference>
<protein>
    <recommendedName>
        <fullName evidence="4">VCBS repeat-containing protein</fullName>
    </recommendedName>
</protein>
<dbReference type="InterPro" id="IPR028994">
    <property type="entry name" value="Integrin_alpha_N"/>
</dbReference>
<dbReference type="STRING" id="860235.AOZ06_00890"/>
<organism evidence="2 3">
    <name type="scientific">Kibdelosporangium phytohabitans</name>
    <dbReference type="NCBI Taxonomy" id="860235"/>
    <lineage>
        <taxon>Bacteria</taxon>
        <taxon>Bacillati</taxon>
        <taxon>Actinomycetota</taxon>
        <taxon>Actinomycetes</taxon>
        <taxon>Pseudonocardiales</taxon>
        <taxon>Pseudonocardiaceae</taxon>
        <taxon>Kibdelosporangium</taxon>
    </lineage>
</organism>
<feature type="region of interest" description="Disordered" evidence="1">
    <location>
        <begin position="1"/>
        <end position="53"/>
    </location>
</feature>
<evidence type="ECO:0000313" key="2">
    <source>
        <dbReference type="EMBL" id="ALG05675.1"/>
    </source>
</evidence>
<proteinExistence type="predicted"/>
<evidence type="ECO:0000313" key="3">
    <source>
        <dbReference type="Proteomes" id="UP000063699"/>
    </source>
</evidence>
<dbReference type="Proteomes" id="UP000063699">
    <property type="component" value="Chromosome"/>
</dbReference>
<name>A0A0N9HRL0_9PSEU</name>
<dbReference type="AlphaFoldDB" id="A0A0N9HRL0"/>
<accession>A0A0N9HRL0</accession>
<sequence>MVQPATAAPQQSDKPAKSSYKLSGKVNDLLTKKRDVSVNGSGSSGGRSGDIDRKGKEDILAVGHNPADLKVYANKGYNGGNPAATYAAPVVVNHNWAGQRWVGQGKINADVHPDVLAIDYSGNLVVHKHSGTFAGLGTLNGTQLISTGWNDYDIAFTFDADDNGLDDVIARKKGTEEYYWFGTVVDETGKIGQTDKVHVASFTSDSSIIDAGVADFSGDGVVDWVLRRDDGLLFVFDPVADNGAGQPKGKVYLLATGWNTNNALVISDVNSDGDPDVLGRVVGNSDLVFYAHTGVWNPASDNTVFDTLAPSKAVGYQWHVNRIIT</sequence>
<dbReference type="SUPFAM" id="SSF69318">
    <property type="entry name" value="Integrin alpha N-terminal domain"/>
    <property type="match status" value="1"/>
</dbReference>
<keyword evidence="3" id="KW-1185">Reference proteome</keyword>